<evidence type="ECO:0008006" key="3">
    <source>
        <dbReference type="Google" id="ProtNLM"/>
    </source>
</evidence>
<evidence type="ECO:0000313" key="2">
    <source>
        <dbReference type="Proteomes" id="UP000214646"/>
    </source>
</evidence>
<comment type="caution">
    <text evidence="1">The sequence shown here is derived from an EMBL/GenBank/DDBJ whole genome shotgun (WGS) entry which is preliminary data.</text>
</comment>
<dbReference type="EMBL" id="NIDE01000014">
    <property type="protein sequence ID" value="OWK37889.1"/>
    <property type="molecule type" value="Genomic_DNA"/>
</dbReference>
<sequence length="147" mass="16312">MIDGKMVIDLSKMEGLKRGVVNKVLRQSQAEASKIVKTAVKNNAYGLARYGFLAKSIGSKIKTYTSVAVAIIGPRSKYIKTRGDYTRGKQKGQPRIVRPSQYAHLVERGGKHIKPKPFLAAAMETTKESYWSALCKAIDRRISSILK</sequence>
<accession>A0A225DL42</accession>
<proteinExistence type="predicted"/>
<dbReference type="RefSeq" id="WP_088257720.1">
    <property type="nucleotide sequence ID" value="NZ_NIDE01000014.1"/>
</dbReference>
<dbReference type="Proteomes" id="UP000214646">
    <property type="component" value="Unassembled WGS sequence"/>
</dbReference>
<protein>
    <recommendedName>
        <fullName evidence="3">Phage protein</fullName>
    </recommendedName>
</protein>
<gene>
    <name evidence="1" type="ORF">FRUB_07009</name>
</gene>
<dbReference type="OrthoDB" id="5736381at2"/>
<reference evidence="2" key="1">
    <citation type="submission" date="2017-06" db="EMBL/GenBank/DDBJ databases">
        <title>Genome analysis of Fimbriiglobus ruber SP5, the first member of the order Planctomycetales with confirmed chitinolytic capability.</title>
        <authorList>
            <person name="Ravin N.V."/>
            <person name="Rakitin A.L."/>
            <person name="Ivanova A.A."/>
            <person name="Beletsky A.V."/>
            <person name="Kulichevskaya I.S."/>
            <person name="Mardanov A.V."/>
            <person name="Dedysh S.N."/>
        </authorList>
    </citation>
    <scope>NUCLEOTIDE SEQUENCE [LARGE SCALE GENOMIC DNA]</scope>
    <source>
        <strain evidence="2">SP5</strain>
    </source>
</reference>
<name>A0A225DL42_9BACT</name>
<keyword evidence="2" id="KW-1185">Reference proteome</keyword>
<organism evidence="1 2">
    <name type="scientific">Fimbriiglobus ruber</name>
    <dbReference type="NCBI Taxonomy" id="1908690"/>
    <lineage>
        <taxon>Bacteria</taxon>
        <taxon>Pseudomonadati</taxon>
        <taxon>Planctomycetota</taxon>
        <taxon>Planctomycetia</taxon>
        <taxon>Gemmatales</taxon>
        <taxon>Gemmataceae</taxon>
        <taxon>Fimbriiglobus</taxon>
    </lineage>
</organism>
<dbReference type="InterPro" id="IPR010064">
    <property type="entry name" value="HK97-gp10_tail"/>
</dbReference>
<dbReference type="NCBIfam" id="TIGR01725">
    <property type="entry name" value="phge_HK97_gp10"/>
    <property type="match status" value="1"/>
</dbReference>
<evidence type="ECO:0000313" key="1">
    <source>
        <dbReference type="EMBL" id="OWK37889.1"/>
    </source>
</evidence>
<dbReference type="AlphaFoldDB" id="A0A225DL42"/>